<accession>G3HNH0</accession>
<dbReference type="InParanoid" id="G3HNH0"/>
<gene>
    <name evidence="2" type="ORF">I79_012308</name>
</gene>
<name>G3HNH0_CRIGR</name>
<feature type="chain" id="PRO_5003444507" evidence="1">
    <location>
        <begin position="18"/>
        <end position="66"/>
    </location>
</feature>
<organism evidence="2 3">
    <name type="scientific">Cricetulus griseus</name>
    <name type="common">Chinese hamster</name>
    <name type="synonym">Cricetulus barabensis griseus</name>
    <dbReference type="NCBI Taxonomy" id="10029"/>
    <lineage>
        <taxon>Eukaryota</taxon>
        <taxon>Metazoa</taxon>
        <taxon>Chordata</taxon>
        <taxon>Craniata</taxon>
        <taxon>Vertebrata</taxon>
        <taxon>Euteleostomi</taxon>
        <taxon>Mammalia</taxon>
        <taxon>Eutheria</taxon>
        <taxon>Euarchontoglires</taxon>
        <taxon>Glires</taxon>
        <taxon>Rodentia</taxon>
        <taxon>Myomorpha</taxon>
        <taxon>Muroidea</taxon>
        <taxon>Cricetidae</taxon>
        <taxon>Cricetinae</taxon>
        <taxon>Cricetulus</taxon>
    </lineage>
</organism>
<keyword evidence="1" id="KW-0732">Signal</keyword>
<dbReference type="EMBL" id="JH000544">
    <property type="protein sequence ID" value="EGW01639.1"/>
    <property type="molecule type" value="Genomic_DNA"/>
</dbReference>
<feature type="signal peptide" evidence="1">
    <location>
        <begin position="1"/>
        <end position="17"/>
    </location>
</feature>
<evidence type="ECO:0000256" key="1">
    <source>
        <dbReference type="SAM" id="SignalP"/>
    </source>
</evidence>
<dbReference type="AlphaFoldDB" id="G3HNH0"/>
<sequence length="66" mass="7368">MWVRSKTVLWPALSVLSKCLRELAGGQNSRFVYQPGFWLEETIFGMKLLKGRNVLEVPSLASSIGA</sequence>
<protein>
    <submittedName>
        <fullName evidence="2">Uncharacterized protein</fullName>
    </submittedName>
</protein>
<reference evidence="3" key="1">
    <citation type="journal article" date="2011" name="Nat. Biotechnol.">
        <title>The genomic sequence of the Chinese hamster ovary (CHO)-K1 cell line.</title>
        <authorList>
            <person name="Xu X."/>
            <person name="Nagarajan H."/>
            <person name="Lewis N.E."/>
            <person name="Pan S."/>
            <person name="Cai Z."/>
            <person name="Liu X."/>
            <person name="Chen W."/>
            <person name="Xie M."/>
            <person name="Wang W."/>
            <person name="Hammond S."/>
            <person name="Andersen M.R."/>
            <person name="Neff N."/>
            <person name="Passarelli B."/>
            <person name="Koh W."/>
            <person name="Fan H.C."/>
            <person name="Wang J."/>
            <person name="Gui Y."/>
            <person name="Lee K.H."/>
            <person name="Betenbaugh M.J."/>
            <person name="Quake S.R."/>
            <person name="Famili I."/>
            <person name="Palsson B.O."/>
            <person name="Wang J."/>
        </authorList>
    </citation>
    <scope>NUCLEOTIDE SEQUENCE [LARGE SCALE GENOMIC DNA]</scope>
    <source>
        <strain evidence="3">CHO K1 cell line</strain>
    </source>
</reference>
<evidence type="ECO:0000313" key="3">
    <source>
        <dbReference type="Proteomes" id="UP000001075"/>
    </source>
</evidence>
<dbReference type="Proteomes" id="UP000001075">
    <property type="component" value="Unassembled WGS sequence"/>
</dbReference>
<proteinExistence type="predicted"/>
<evidence type="ECO:0000313" key="2">
    <source>
        <dbReference type="EMBL" id="EGW01639.1"/>
    </source>
</evidence>